<dbReference type="AlphaFoldDB" id="A0A101M3I6"/>
<sequence>MEIPTLSTSTTFPQHLTLFLVEEDGTCLPKLLLWALAPHLRVAFLFFSTWRSSPDGRVINSSSLGFDSGFPNSPCH</sequence>
<comment type="caution">
    <text evidence="1">The sequence shown here is derived from an EMBL/GenBank/DDBJ whole genome shotgun (WGS) entry which is preliminary data.</text>
</comment>
<keyword evidence="1" id="KW-0496">Mitochondrion</keyword>
<name>A0A101M3I6_PICGL</name>
<geneLocation type="mitochondrion" evidence="1"/>
<reference evidence="1" key="1">
    <citation type="journal article" date="2015" name="Genome Biol. Evol.">
        <title>Organellar Genomes of White Spruce (Picea glauca): Assembly and Annotation.</title>
        <authorList>
            <person name="Jackman S.D."/>
            <person name="Warren R.L."/>
            <person name="Gibb E.A."/>
            <person name="Vandervalk B.P."/>
            <person name="Mohamadi H."/>
            <person name="Chu J."/>
            <person name="Raymond A."/>
            <person name="Pleasance S."/>
            <person name="Coope R."/>
            <person name="Wildung M.R."/>
            <person name="Ritland C.E."/>
            <person name="Bousquet J."/>
            <person name="Jones S.J."/>
            <person name="Bohlmann J."/>
            <person name="Birol I."/>
        </authorList>
    </citation>
    <scope>NUCLEOTIDE SEQUENCE [LARGE SCALE GENOMIC DNA]</scope>
    <source>
        <tissue evidence="1">Flushing bud</tissue>
    </source>
</reference>
<dbReference type="EMBL" id="LKAM01000001">
    <property type="protein sequence ID" value="KUM50244.1"/>
    <property type="molecule type" value="Genomic_DNA"/>
</dbReference>
<evidence type="ECO:0000313" key="1">
    <source>
        <dbReference type="EMBL" id="KUM50244.1"/>
    </source>
</evidence>
<protein>
    <submittedName>
        <fullName evidence="1">Uncharacterized protein</fullName>
    </submittedName>
</protein>
<dbReference type="EMBL" id="LKAM01000001">
    <property type="protein sequence ID" value="KUM50253.1"/>
    <property type="molecule type" value="Genomic_DNA"/>
</dbReference>
<organism evidence="1">
    <name type="scientific">Picea glauca</name>
    <name type="common">White spruce</name>
    <name type="synonym">Pinus glauca</name>
    <dbReference type="NCBI Taxonomy" id="3330"/>
    <lineage>
        <taxon>Eukaryota</taxon>
        <taxon>Viridiplantae</taxon>
        <taxon>Streptophyta</taxon>
        <taxon>Embryophyta</taxon>
        <taxon>Tracheophyta</taxon>
        <taxon>Spermatophyta</taxon>
        <taxon>Pinopsida</taxon>
        <taxon>Pinidae</taxon>
        <taxon>Conifers I</taxon>
        <taxon>Pinales</taxon>
        <taxon>Pinaceae</taxon>
        <taxon>Picea</taxon>
    </lineage>
</organism>
<evidence type="ECO:0000313" key="2">
    <source>
        <dbReference type="EMBL" id="KUM50253.1"/>
    </source>
</evidence>
<gene>
    <name evidence="1" type="ORF">ABT39_MTgene87</name>
    <name evidence="2" type="ORF">ABT39_MTgene96</name>
</gene>
<proteinExistence type="predicted"/>
<accession>A0A101M3I6</accession>